<accession>A0ABY2INR4</accession>
<gene>
    <name evidence="1" type="ORF">E3O46_06975</name>
</gene>
<dbReference type="EMBL" id="SOFS01000016">
    <property type="protein sequence ID" value="TFC21334.1"/>
    <property type="molecule type" value="Genomic_DNA"/>
</dbReference>
<evidence type="ECO:0000313" key="1">
    <source>
        <dbReference type="EMBL" id="TFC21334.1"/>
    </source>
</evidence>
<name>A0ABY2INR4_9MICO</name>
<reference evidence="1 2" key="1">
    <citation type="submission" date="2019-03" db="EMBL/GenBank/DDBJ databases">
        <title>Genomics of glacier-inhabiting Cryobacterium strains.</title>
        <authorList>
            <person name="Liu Q."/>
            <person name="Xin Y.-H."/>
        </authorList>
    </citation>
    <scope>NUCLEOTIDE SEQUENCE [LARGE SCALE GENOMIC DNA]</scope>
    <source>
        <strain evidence="1 2">MDB1-5</strain>
    </source>
</reference>
<sequence length="97" mass="10280">MSEIDLTAVLFAAGRTLDEQRAALDGALDSLPFDESQRLLSEALLQFSDLALSILETAVALGGDAAILVRAIVDDHLAREILTDLDDDLDDLGLGDA</sequence>
<comment type="caution">
    <text evidence="1">The sequence shown here is derived from an EMBL/GenBank/DDBJ whole genome shotgun (WGS) entry which is preliminary data.</text>
</comment>
<keyword evidence="2" id="KW-1185">Reference proteome</keyword>
<proteinExistence type="predicted"/>
<evidence type="ECO:0000313" key="2">
    <source>
        <dbReference type="Proteomes" id="UP000297604"/>
    </source>
</evidence>
<dbReference type="RefSeq" id="WP_134561399.1">
    <property type="nucleotide sequence ID" value="NZ_SOFS01000016.1"/>
</dbReference>
<protein>
    <submittedName>
        <fullName evidence="1">Uncharacterized protein</fullName>
    </submittedName>
</protein>
<dbReference type="Proteomes" id="UP000297604">
    <property type="component" value="Unassembled WGS sequence"/>
</dbReference>
<organism evidence="1 2">
    <name type="scientific">Cryobacterium glucosi</name>
    <dbReference type="NCBI Taxonomy" id="1259175"/>
    <lineage>
        <taxon>Bacteria</taxon>
        <taxon>Bacillati</taxon>
        <taxon>Actinomycetota</taxon>
        <taxon>Actinomycetes</taxon>
        <taxon>Micrococcales</taxon>
        <taxon>Microbacteriaceae</taxon>
        <taxon>Cryobacterium</taxon>
    </lineage>
</organism>